<evidence type="ECO:0000313" key="3">
    <source>
        <dbReference type="Proteomes" id="UP000269438"/>
    </source>
</evidence>
<accession>A0A3L7AGQ1</accession>
<proteinExistence type="predicted"/>
<comment type="caution">
    <text evidence="2">The sequence shown here is derived from an EMBL/GenBank/DDBJ whole genome shotgun (WGS) entry which is preliminary data.</text>
</comment>
<name>A0A3L7AGQ1_9MICO</name>
<dbReference type="AlphaFoldDB" id="A0A3L7AGQ1"/>
<dbReference type="EMBL" id="RCUY01000015">
    <property type="protein sequence ID" value="RLP79347.1"/>
    <property type="molecule type" value="Genomic_DNA"/>
</dbReference>
<dbReference type="Proteomes" id="UP000269438">
    <property type="component" value="Unassembled WGS sequence"/>
</dbReference>
<evidence type="ECO:0000256" key="1">
    <source>
        <dbReference type="SAM" id="MobiDB-lite"/>
    </source>
</evidence>
<gene>
    <name evidence="2" type="ORF">D9V34_16280</name>
</gene>
<sequence length="206" mass="21073">MLEAHGPISPPHRWSIMSPGSASGSSLAHASPAACPPETDTRNMRLLRTTLAAAALTLLALSTPSIASAQGLPTDAMQARVDSIIATHGGEQVAWNEISWDQGAVVATLSPESEVSSRSISALAAGNCESGRYCAYSRINYGGDKLTFSACPATNTSFGAIGQARSISNNRGSSTVRAYAGTTLKNTISTGSGAANVTGITRITCS</sequence>
<evidence type="ECO:0000313" key="2">
    <source>
        <dbReference type="EMBL" id="RLP79347.1"/>
    </source>
</evidence>
<feature type="region of interest" description="Disordered" evidence="1">
    <location>
        <begin position="1"/>
        <end position="40"/>
    </location>
</feature>
<keyword evidence="3" id="KW-1185">Reference proteome</keyword>
<dbReference type="OrthoDB" id="5068397at2"/>
<feature type="compositionally biased region" description="Low complexity" evidence="1">
    <location>
        <begin position="18"/>
        <end position="33"/>
    </location>
</feature>
<evidence type="ECO:0008006" key="4">
    <source>
        <dbReference type="Google" id="ProtNLM"/>
    </source>
</evidence>
<organism evidence="2 3">
    <name type="scientific">Mycetocola lacteus</name>
    <dbReference type="NCBI Taxonomy" id="76637"/>
    <lineage>
        <taxon>Bacteria</taxon>
        <taxon>Bacillati</taxon>
        <taxon>Actinomycetota</taxon>
        <taxon>Actinomycetes</taxon>
        <taxon>Micrococcales</taxon>
        <taxon>Microbacteriaceae</taxon>
        <taxon>Mycetocola</taxon>
    </lineage>
</organism>
<reference evidence="2 3" key="1">
    <citation type="submission" date="2018-10" db="EMBL/GenBank/DDBJ databases">
        <authorList>
            <person name="Li J."/>
        </authorList>
    </citation>
    <scope>NUCLEOTIDE SEQUENCE [LARGE SCALE GENOMIC DNA]</scope>
    <source>
        <strain evidence="2 3">JCM 11654</strain>
    </source>
</reference>
<protein>
    <recommendedName>
        <fullName evidence="4">Peptidase inhibitor family I36 protein</fullName>
    </recommendedName>
</protein>
<dbReference type="Pfam" id="PF03995">
    <property type="entry name" value="Inhibitor_I36"/>
    <property type="match status" value="1"/>
</dbReference>